<organism evidence="5 6">
    <name type="scientific">Linum tenue</name>
    <dbReference type="NCBI Taxonomy" id="586396"/>
    <lineage>
        <taxon>Eukaryota</taxon>
        <taxon>Viridiplantae</taxon>
        <taxon>Streptophyta</taxon>
        <taxon>Embryophyta</taxon>
        <taxon>Tracheophyta</taxon>
        <taxon>Spermatophyta</taxon>
        <taxon>Magnoliopsida</taxon>
        <taxon>eudicotyledons</taxon>
        <taxon>Gunneridae</taxon>
        <taxon>Pentapetalae</taxon>
        <taxon>rosids</taxon>
        <taxon>fabids</taxon>
        <taxon>Malpighiales</taxon>
        <taxon>Linaceae</taxon>
        <taxon>Linum</taxon>
    </lineage>
</organism>
<dbReference type="AlphaFoldDB" id="A0AAV0M4B1"/>
<dbReference type="PANTHER" id="PTHR44218">
    <property type="entry name" value="PROTEIN SPA1-RELATED 2"/>
    <property type="match status" value="1"/>
</dbReference>
<feature type="repeat" description="WD" evidence="3">
    <location>
        <begin position="952"/>
        <end position="992"/>
    </location>
</feature>
<dbReference type="InterPro" id="IPR044630">
    <property type="entry name" value="SPA1/2/3/4"/>
</dbReference>
<dbReference type="InterPro" id="IPR011009">
    <property type="entry name" value="Kinase-like_dom_sf"/>
</dbReference>
<comment type="caution">
    <text evidence="5">The sequence shown here is derived from an EMBL/GenBank/DDBJ whole genome shotgun (WGS) entry which is preliminary data.</text>
</comment>
<keyword evidence="2" id="KW-0677">Repeat</keyword>
<feature type="repeat" description="WD" evidence="3">
    <location>
        <begin position="804"/>
        <end position="846"/>
    </location>
</feature>
<dbReference type="InterPro" id="IPR020472">
    <property type="entry name" value="WD40_PAC1"/>
</dbReference>
<dbReference type="GO" id="GO:0009640">
    <property type="term" value="P:photomorphogenesis"/>
    <property type="evidence" value="ECO:0007669"/>
    <property type="project" value="InterPro"/>
</dbReference>
<dbReference type="SUPFAM" id="SSF56112">
    <property type="entry name" value="Protein kinase-like (PK-like)"/>
    <property type="match status" value="1"/>
</dbReference>
<dbReference type="PANTHER" id="PTHR44218:SF15">
    <property type="entry name" value="PROTEIN SPA1-RELATED 2"/>
    <property type="match status" value="1"/>
</dbReference>
<name>A0AAV0M4B1_9ROSI</name>
<dbReference type="Proteomes" id="UP001154282">
    <property type="component" value="Unassembled WGS sequence"/>
</dbReference>
<dbReference type="PROSITE" id="PS00678">
    <property type="entry name" value="WD_REPEATS_1"/>
    <property type="match status" value="2"/>
</dbReference>
<dbReference type="PRINTS" id="PR00320">
    <property type="entry name" value="GPROTEINBRPT"/>
</dbReference>
<dbReference type="Gene3D" id="1.10.510.10">
    <property type="entry name" value="Transferase(Phosphotransferase) domain 1"/>
    <property type="match status" value="1"/>
</dbReference>
<protein>
    <submittedName>
        <fullName evidence="5">Uncharacterized protein</fullName>
    </submittedName>
</protein>
<feature type="repeat" description="WD" evidence="3">
    <location>
        <begin position="847"/>
        <end position="882"/>
    </location>
</feature>
<dbReference type="SMART" id="SM00320">
    <property type="entry name" value="WD40"/>
    <property type="match status" value="7"/>
</dbReference>
<evidence type="ECO:0000256" key="1">
    <source>
        <dbReference type="ARBA" id="ARBA00022574"/>
    </source>
</evidence>
<dbReference type="PROSITE" id="PS50082">
    <property type="entry name" value="WD_REPEATS_2"/>
    <property type="match status" value="3"/>
</dbReference>
<evidence type="ECO:0000313" key="5">
    <source>
        <dbReference type="EMBL" id="CAI0441235.1"/>
    </source>
</evidence>
<reference evidence="5" key="1">
    <citation type="submission" date="2022-08" db="EMBL/GenBank/DDBJ databases">
        <authorList>
            <person name="Gutierrez-Valencia J."/>
        </authorList>
    </citation>
    <scope>NUCLEOTIDE SEQUENCE</scope>
</reference>
<dbReference type="PROSITE" id="PS50294">
    <property type="entry name" value="WD_REPEATS_REGION"/>
    <property type="match status" value="2"/>
</dbReference>
<accession>A0AAV0M4B1</accession>
<dbReference type="InterPro" id="IPR001680">
    <property type="entry name" value="WD40_rpt"/>
</dbReference>
<keyword evidence="1 3" id="KW-0853">WD repeat</keyword>
<proteinExistence type="predicted"/>
<evidence type="ECO:0000256" key="2">
    <source>
        <dbReference type="ARBA" id="ARBA00022737"/>
    </source>
</evidence>
<dbReference type="SUPFAM" id="SSF50978">
    <property type="entry name" value="WD40 repeat-like"/>
    <property type="match status" value="1"/>
</dbReference>
<feature type="region of interest" description="Disordered" evidence="4">
    <location>
        <begin position="64"/>
        <end position="85"/>
    </location>
</feature>
<dbReference type="InterPro" id="IPR019775">
    <property type="entry name" value="WD40_repeat_CS"/>
</dbReference>
<dbReference type="InterPro" id="IPR036322">
    <property type="entry name" value="WD40_repeat_dom_sf"/>
</dbReference>
<evidence type="ECO:0000313" key="6">
    <source>
        <dbReference type="Proteomes" id="UP001154282"/>
    </source>
</evidence>
<dbReference type="EMBL" id="CAMGYJ010000007">
    <property type="protein sequence ID" value="CAI0441235.1"/>
    <property type="molecule type" value="Genomic_DNA"/>
</dbReference>
<dbReference type="InterPro" id="IPR015943">
    <property type="entry name" value="WD40/YVTN_repeat-like_dom_sf"/>
</dbReference>
<evidence type="ECO:0000256" key="4">
    <source>
        <dbReference type="SAM" id="MobiDB-lite"/>
    </source>
</evidence>
<evidence type="ECO:0000256" key="3">
    <source>
        <dbReference type="PROSITE-ProRule" id="PRU00221"/>
    </source>
</evidence>
<keyword evidence="6" id="KW-1185">Reference proteome</keyword>
<sequence>MDGELGNELAQGDLVEEVVHFRGKESEYSLRQPEASNVVLEQSEEAVLGHGDYLNSSFDGISDILEGRTPGANLGPEDPSEQPRARPRYMDDAGNMVEELMVKNYDGGSNLAIVGTSNHREKMESRWSQWQQPYHPGVRLGSGSSRSSVWRSGDNQAVRLCESGPQNVSSSEFLDKGISNVISNEAAGQLADAEHTEVRDMVSHGGIRTKILSKSGFTDFFIKNTLKGKGVVFRGSPQNVMRPEPVDQDNGKTATVNLTASSASTSMGEKPAMPSPVGVVRPRNSGSDDEGVSLREWLNVGRHGVDKVECFHIFRQIVDLVDSYHSQGVVLCQLMPSCFKLLPLKLVSYLGSVDKRSDLGSGMDQDVPWSGNHAIKRRLTDHGMFSSAGLHVKKQKLSETMKSGDRWPQFSSKFGVKLKTEEVGLSSKHQSLYEPSGGNPNARDGSTSNLSFPWLSNAVQKQPLTSETDPLEAKWYASPEELSKGICTLSSNIYALGILLFELLSRFDSEGARAMAMLDLCNRILPPYFLSENLKEAAFCLLLLHPEPFSRPTTREILQSDVINGLPEASVEELSSSIEKDDAESELLSYFLASLREHKQSNASKLGNDIRCLEADIKEIEKRNCSERSATPGRLDFDIHNAKEQTSQQNDSLSAERVAPMFSNSDTKEMRLMRNISQLESAYFSTRGKVQVPEAHAALRQDKSLLRNRENWQSEKEAGEKYNSADCLGEFFDGLCKYARYSKFQVRGSLRTGEFNNSANVIFSLGFDRDMDYFAAAGASKKIKIYEFNSLFNDSVDIHYPAVEMANKSRLSCICWNSYIKNYLASTDYDGVVKLWDASTGQGVSQYNEHQRRAWSVDFSPVCPTKLATGSDDFTVKLWSINEACSSSDSLKDVLLLQCFMQKNSLSTIKNIANVCCVQFSSHSTNLLAFGSADFRTYCYDIRNVRMPWCILNGHEKAVSYVKFVDAETIVTASTDNSLKVWDLKRTNSSGLSMNACNLTLRGHTNEKNFVGLSASDGYISCGSETNEVYAYHRSLPMPMASHKFGSLDPISGKETDDDNGQFVSSVCWRGNSDMVLAANSSGGIKVLQMS</sequence>
<feature type="region of interest" description="Disordered" evidence="4">
    <location>
        <begin position="261"/>
        <end position="287"/>
    </location>
</feature>
<dbReference type="Pfam" id="PF00400">
    <property type="entry name" value="WD40"/>
    <property type="match status" value="3"/>
</dbReference>
<dbReference type="Gene3D" id="2.130.10.10">
    <property type="entry name" value="YVTN repeat-like/Quinoprotein amine dehydrogenase"/>
    <property type="match status" value="1"/>
</dbReference>
<gene>
    <name evidence="5" type="ORF">LITE_LOCUS26796</name>
</gene>